<evidence type="ECO:0000313" key="1">
    <source>
        <dbReference type="EMBL" id="KAL0331672.1"/>
    </source>
</evidence>
<name>A0AAW2MK82_9LAMI</name>
<accession>A0AAW2MK82</accession>
<protein>
    <submittedName>
        <fullName evidence="1">Uncharacterized protein</fullName>
    </submittedName>
</protein>
<comment type="caution">
    <text evidence="1">The sequence shown here is derived from an EMBL/GenBank/DDBJ whole genome shotgun (WGS) entry which is preliminary data.</text>
</comment>
<proteinExistence type="predicted"/>
<dbReference type="AlphaFoldDB" id="A0AAW2MK82"/>
<feature type="non-terminal residue" evidence="1">
    <location>
        <position position="1"/>
    </location>
</feature>
<organism evidence="1">
    <name type="scientific">Sesamum angustifolium</name>
    <dbReference type="NCBI Taxonomy" id="2727405"/>
    <lineage>
        <taxon>Eukaryota</taxon>
        <taxon>Viridiplantae</taxon>
        <taxon>Streptophyta</taxon>
        <taxon>Embryophyta</taxon>
        <taxon>Tracheophyta</taxon>
        <taxon>Spermatophyta</taxon>
        <taxon>Magnoliopsida</taxon>
        <taxon>eudicotyledons</taxon>
        <taxon>Gunneridae</taxon>
        <taxon>Pentapetalae</taxon>
        <taxon>asterids</taxon>
        <taxon>lamiids</taxon>
        <taxon>Lamiales</taxon>
        <taxon>Pedaliaceae</taxon>
        <taxon>Sesamum</taxon>
    </lineage>
</organism>
<dbReference type="PANTHER" id="PTHR10775:SF185">
    <property type="entry name" value="OS08G0208400 PROTEIN"/>
    <property type="match status" value="1"/>
</dbReference>
<reference evidence="1" key="1">
    <citation type="submission" date="2020-06" db="EMBL/GenBank/DDBJ databases">
        <authorList>
            <person name="Li T."/>
            <person name="Hu X."/>
            <person name="Zhang T."/>
            <person name="Song X."/>
            <person name="Zhang H."/>
            <person name="Dai N."/>
            <person name="Sheng W."/>
            <person name="Hou X."/>
            <person name="Wei L."/>
        </authorList>
    </citation>
    <scope>NUCLEOTIDE SEQUENCE</scope>
    <source>
        <strain evidence="1">G01</strain>
        <tissue evidence="1">Leaf</tissue>
    </source>
</reference>
<gene>
    <name evidence="1" type="ORF">Sangu_1712700</name>
</gene>
<dbReference type="PANTHER" id="PTHR10775">
    <property type="entry name" value="OS08G0208400 PROTEIN"/>
    <property type="match status" value="1"/>
</dbReference>
<reference evidence="1" key="2">
    <citation type="journal article" date="2024" name="Plant">
        <title>Genomic evolution and insights into agronomic trait innovations of Sesamum species.</title>
        <authorList>
            <person name="Miao H."/>
            <person name="Wang L."/>
            <person name="Qu L."/>
            <person name="Liu H."/>
            <person name="Sun Y."/>
            <person name="Le M."/>
            <person name="Wang Q."/>
            <person name="Wei S."/>
            <person name="Zheng Y."/>
            <person name="Lin W."/>
            <person name="Duan Y."/>
            <person name="Cao H."/>
            <person name="Xiong S."/>
            <person name="Wang X."/>
            <person name="Wei L."/>
            <person name="Li C."/>
            <person name="Ma Q."/>
            <person name="Ju M."/>
            <person name="Zhao R."/>
            <person name="Li G."/>
            <person name="Mu C."/>
            <person name="Tian Q."/>
            <person name="Mei H."/>
            <person name="Zhang T."/>
            <person name="Gao T."/>
            <person name="Zhang H."/>
        </authorList>
    </citation>
    <scope>NUCLEOTIDE SEQUENCE</scope>
    <source>
        <strain evidence="1">G01</strain>
    </source>
</reference>
<dbReference type="EMBL" id="JACGWK010000010">
    <property type="protein sequence ID" value="KAL0331672.1"/>
    <property type="molecule type" value="Genomic_DNA"/>
</dbReference>
<sequence>ANRILPSDHTLPGDYYSMKKLVKDLSLPIEKIHACKNGCMLYWRDDVDLEYCKFYGDARYKPARGPDPHRKKSPYAVFRYMQLTLRLQRLYSLRATPEHMT</sequence>